<protein>
    <submittedName>
        <fullName evidence="1">Uncharacterized protein</fullName>
    </submittedName>
</protein>
<evidence type="ECO:0000313" key="1">
    <source>
        <dbReference type="EMBL" id="JAH40192.1"/>
    </source>
</evidence>
<dbReference type="EMBL" id="GBXM01068385">
    <property type="protein sequence ID" value="JAH40192.1"/>
    <property type="molecule type" value="Transcribed_RNA"/>
</dbReference>
<name>A0A0E9SG03_ANGAN</name>
<organism evidence="1">
    <name type="scientific">Anguilla anguilla</name>
    <name type="common">European freshwater eel</name>
    <name type="synonym">Muraena anguilla</name>
    <dbReference type="NCBI Taxonomy" id="7936"/>
    <lineage>
        <taxon>Eukaryota</taxon>
        <taxon>Metazoa</taxon>
        <taxon>Chordata</taxon>
        <taxon>Craniata</taxon>
        <taxon>Vertebrata</taxon>
        <taxon>Euteleostomi</taxon>
        <taxon>Actinopterygii</taxon>
        <taxon>Neopterygii</taxon>
        <taxon>Teleostei</taxon>
        <taxon>Anguilliformes</taxon>
        <taxon>Anguillidae</taxon>
        <taxon>Anguilla</taxon>
    </lineage>
</organism>
<reference evidence="1" key="2">
    <citation type="journal article" date="2015" name="Fish Shellfish Immunol.">
        <title>Early steps in the European eel (Anguilla anguilla)-Vibrio vulnificus interaction in the gills: Role of the RtxA13 toxin.</title>
        <authorList>
            <person name="Callol A."/>
            <person name="Pajuelo D."/>
            <person name="Ebbesson L."/>
            <person name="Teles M."/>
            <person name="MacKenzie S."/>
            <person name="Amaro C."/>
        </authorList>
    </citation>
    <scope>NUCLEOTIDE SEQUENCE</scope>
</reference>
<dbReference type="AlphaFoldDB" id="A0A0E9SG03"/>
<accession>A0A0E9SG03</accession>
<reference evidence="1" key="1">
    <citation type="submission" date="2014-11" db="EMBL/GenBank/DDBJ databases">
        <authorList>
            <person name="Amaro Gonzalez C."/>
        </authorList>
    </citation>
    <scope>NUCLEOTIDE SEQUENCE</scope>
</reference>
<proteinExistence type="predicted"/>
<sequence length="36" mass="4395">MTDRFTVLTSVRTRYAETVRFYDQCRLIFRGTYSLQ</sequence>